<dbReference type="Pfam" id="PF13714">
    <property type="entry name" value="PEP_mutase"/>
    <property type="match status" value="1"/>
</dbReference>
<accession>A0A9W6JZD9</accession>
<gene>
    <name evidence="1" type="ORF">GCM10017653_40220</name>
</gene>
<protein>
    <submittedName>
        <fullName evidence="1">2-methylisocitrate lyase</fullName>
    </submittedName>
</protein>
<evidence type="ECO:0000313" key="1">
    <source>
        <dbReference type="EMBL" id="GLK85952.1"/>
    </source>
</evidence>
<dbReference type="SUPFAM" id="SSF51621">
    <property type="entry name" value="Phosphoenolpyruvate/pyruvate domain"/>
    <property type="match status" value="1"/>
</dbReference>
<evidence type="ECO:0000313" key="2">
    <source>
        <dbReference type="Proteomes" id="UP001143330"/>
    </source>
</evidence>
<keyword evidence="1" id="KW-0456">Lyase</keyword>
<dbReference type="InterPro" id="IPR039556">
    <property type="entry name" value="ICL/PEPM"/>
</dbReference>
<dbReference type="InterPro" id="IPR040442">
    <property type="entry name" value="Pyrv_kinase-like_dom_sf"/>
</dbReference>
<organism evidence="1 2">
    <name type="scientific">Ancylobacter defluvii</name>
    <dbReference type="NCBI Taxonomy" id="1282440"/>
    <lineage>
        <taxon>Bacteria</taxon>
        <taxon>Pseudomonadati</taxon>
        <taxon>Pseudomonadota</taxon>
        <taxon>Alphaproteobacteria</taxon>
        <taxon>Hyphomicrobiales</taxon>
        <taxon>Xanthobacteraceae</taxon>
        <taxon>Ancylobacter</taxon>
    </lineage>
</organism>
<dbReference type="PANTHER" id="PTHR42905:SF16">
    <property type="entry name" value="CARBOXYPHOSPHONOENOLPYRUVATE PHOSPHONOMUTASE-LIKE PROTEIN (AFU_ORTHOLOGUE AFUA_5G07230)"/>
    <property type="match status" value="1"/>
</dbReference>
<dbReference type="InterPro" id="IPR015813">
    <property type="entry name" value="Pyrv/PenolPyrv_kinase-like_dom"/>
</dbReference>
<dbReference type="CDD" id="cd00377">
    <property type="entry name" value="ICL_PEPM"/>
    <property type="match status" value="1"/>
</dbReference>
<sequence length="274" mass="28442">MPGKAARFRALHEGAGAFILPNPWDAGTARILAALGFPALATTSAGMDFSHGVMEGRTSREGLLAHCAGIVAATELPVSADLENGLGDSPESAAETIRAAAAIGLAGGSLEDHTGRRDAPIYEFTLAVERIAAAVEARRALAEDFVLTARAENFLWARPDLDDTIARLQAFEAAGADVLYAPGLPDIAAVRTVCAAVSKPVNVVIGIGATRFTLAELAEAGVKRVSIGSTLARLAYGSFARAAREMQATGRFDFAADAMGFAELESFFTPPPAD</sequence>
<reference evidence="1" key="2">
    <citation type="submission" date="2023-01" db="EMBL/GenBank/DDBJ databases">
        <authorList>
            <person name="Sun Q."/>
            <person name="Evtushenko L."/>
        </authorList>
    </citation>
    <scope>NUCLEOTIDE SEQUENCE</scope>
    <source>
        <strain evidence="1">VKM B-2789</strain>
    </source>
</reference>
<reference evidence="1" key="1">
    <citation type="journal article" date="2014" name="Int. J. Syst. Evol. Microbiol.">
        <title>Complete genome sequence of Corynebacterium casei LMG S-19264T (=DSM 44701T), isolated from a smear-ripened cheese.</title>
        <authorList>
            <consortium name="US DOE Joint Genome Institute (JGI-PGF)"/>
            <person name="Walter F."/>
            <person name="Albersmeier A."/>
            <person name="Kalinowski J."/>
            <person name="Ruckert C."/>
        </authorList>
    </citation>
    <scope>NUCLEOTIDE SEQUENCE</scope>
    <source>
        <strain evidence="1">VKM B-2789</strain>
    </source>
</reference>
<proteinExistence type="predicted"/>
<dbReference type="Proteomes" id="UP001143330">
    <property type="component" value="Unassembled WGS sequence"/>
</dbReference>
<dbReference type="RefSeq" id="WP_213359836.1">
    <property type="nucleotide sequence ID" value="NZ_BSFM01000017.1"/>
</dbReference>
<dbReference type="AlphaFoldDB" id="A0A9W6JZD9"/>
<dbReference type="GO" id="GO:0016829">
    <property type="term" value="F:lyase activity"/>
    <property type="evidence" value="ECO:0007669"/>
    <property type="project" value="UniProtKB-KW"/>
</dbReference>
<keyword evidence="2" id="KW-1185">Reference proteome</keyword>
<comment type="caution">
    <text evidence="1">The sequence shown here is derived from an EMBL/GenBank/DDBJ whole genome shotgun (WGS) entry which is preliminary data.</text>
</comment>
<name>A0A9W6JZD9_9HYPH</name>
<dbReference type="Gene3D" id="6.10.250.2750">
    <property type="match status" value="1"/>
</dbReference>
<dbReference type="EMBL" id="BSFM01000017">
    <property type="protein sequence ID" value="GLK85952.1"/>
    <property type="molecule type" value="Genomic_DNA"/>
</dbReference>
<dbReference type="Gene3D" id="3.20.20.60">
    <property type="entry name" value="Phosphoenolpyruvate-binding domains"/>
    <property type="match status" value="1"/>
</dbReference>
<dbReference type="PANTHER" id="PTHR42905">
    <property type="entry name" value="PHOSPHOENOLPYRUVATE CARBOXYLASE"/>
    <property type="match status" value="1"/>
</dbReference>